<gene>
    <name evidence="2" type="primary">LOC123521431</name>
</gene>
<dbReference type="RefSeq" id="XP_045143917.1">
    <property type="nucleotide sequence ID" value="XM_045287982.1"/>
</dbReference>
<name>A0AC55CWP6_ECHTE</name>
<protein>
    <submittedName>
        <fullName evidence="2">Uncharacterized protein LOC123521431 isoform X1</fullName>
    </submittedName>
</protein>
<organism evidence="1 2">
    <name type="scientific">Echinops telfairi</name>
    <name type="common">Lesser hedgehog tenrec</name>
    <dbReference type="NCBI Taxonomy" id="9371"/>
    <lineage>
        <taxon>Eukaryota</taxon>
        <taxon>Metazoa</taxon>
        <taxon>Chordata</taxon>
        <taxon>Craniata</taxon>
        <taxon>Vertebrata</taxon>
        <taxon>Euteleostomi</taxon>
        <taxon>Mammalia</taxon>
        <taxon>Eutheria</taxon>
        <taxon>Afrotheria</taxon>
        <taxon>Tenrecidae</taxon>
        <taxon>Tenrecinae</taxon>
        <taxon>Echinops</taxon>
    </lineage>
</organism>
<reference evidence="2" key="1">
    <citation type="submission" date="2025-08" db="UniProtKB">
        <authorList>
            <consortium name="RefSeq"/>
        </authorList>
    </citation>
    <scope>IDENTIFICATION</scope>
</reference>
<accession>A0AC55CWP6</accession>
<proteinExistence type="predicted"/>
<keyword evidence="1" id="KW-1185">Reference proteome</keyword>
<evidence type="ECO:0000313" key="1">
    <source>
        <dbReference type="Proteomes" id="UP000694863"/>
    </source>
</evidence>
<sequence length="236" mass="25623">MTEQPQAAWPHHAEASHKCVSQRVEGQSVLARSLFSFILQQHCRQSLCTPGSSPASRKACPPPLLFFTPHLQFLLQPTALDLSPPTNGSRQPATRDPWDGTLPVTLCWFAPAGPRVLFLSVFVTSQPTAGWPCSGHTGGDPAGRLKNRWKRPRSSLSHYAALSHPTHGPFLLRPKSPSWTPPWDGTSGPLTPNALRLEEPFHSHGQVDPKTHGSGTGPPLRRECARPGLSSALPSD</sequence>
<dbReference type="Proteomes" id="UP000694863">
    <property type="component" value="Unplaced"/>
</dbReference>
<evidence type="ECO:0000313" key="2">
    <source>
        <dbReference type="RefSeq" id="XP_045143917.1"/>
    </source>
</evidence>